<sequence length="168" mass="18927">MSDLTLYQIASEYRQAADRLVELDLDEQTVADTLESISGDLITKAQNVAFVIRNLEASAEQLQTAIEQMQTRARTYAERAERIRAYLLQNMLMSGVQKLECPYFKLAVRENPAKVVIDDERQVPMAYMTNPPPPPPKPDKKLIAQTIKGGGDVPGCRIEHSQRLEIKP</sequence>
<dbReference type="OrthoDB" id="8611610at2"/>
<feature type="coiled-coil region" evidence="1">
    <location>
        <begin position="52"/>
        <end position="79"/>
    </location>
</feature>
<organism evidence="2 3">
    <name type="scientific">Mycetohabitans endofungorum</name>
    <dbReference type="NCBI Taxonomy" id="417203"/>
    <lineage>
        <taxon>Bacteria</taxon>
        <taxon>Pseudomonadati</taxon>
        <taxon>Pseudomonadota</taxon>
        <taxon>Betaproteobacteria</taxon>
        <taxon>Burkholderiales</taxon>
        <taxon>Burkholderiaceae</taxon>
        <taxon>Mycetohabitans</taxon>
    </lineage>
</organism>
<evidence type="ECO:0000256" key="1">
    <source>
        <dbReference type="SAM" id="Coils"/>
    </source>
</evidence>
<evidence type="ECO:0000313" key="2">
    <source>
        <dbReference type="EMBL" id="PPB83559.1"/>
    </source>
</evidence>
<dbReference type="AlphaFoldDB" id="A0A2P5KA41"/>
<dbReference type="Pfam" id="PF05565">
    <property type="entry name" value="Sipho_Gp157"/>
    <property type="match status" value="1"/>
</dbReference>
<dbReference type="RefSeq" id="WP_104077538.1">
    <property type="nucleotide sequence ID" value="NZ_CP062178.1"/>
</dbReference>
<evidence type="ECO:0000313" key="3">
    <source>
        <dbReference type="Proteomes" id="UP000243096"/>
    </source>
</evidence>
<proteinExistence type="predicted"/>
<reference evidence="2 3" key="1">
    <citation type="submission" date="2018-01" db="EMBL/GenBank/DDBJ databases">
        <title>Genomic Encyclopedia of Type Strains, Phase III (KMG-III): the genomes of soil and plant-associated and newly described type strains.</title>
        <authorList>
            <person name="Whitman W."/>
        </authorList>
    </citation>
    <scope>NUCLEOTIDE SEQUENCE [LARGE SCALE GENOMIC DNA]</scope>
    <source>
        <strain evidence="2 3">HKI456</strain>
    </source>
</reference>
<accession>A0A2P5KA41</accession>
<dbReference type="EMBL" id="PRDW01000007">
    <property type="protein sequence ID" value="PPB83559.1"/>
    <property type="molecule type" value="Genomic_DNA"/>
</dbReference>
<keyword evidence="1" id="KW-0175">Coiled coil</keyword>
<comment type="caution">
    <text evidence="2">The sequence shown here is derived from an EMBL/GenBank/DDBJ whole genome shotgun (WGS) entry which is preliminary data.</text>
</comment>
<keyword evidence="3" id="KW-1185">Reference proteome</keyword>
<dbReference type="InterPro" id="IPR008840">
    <property type="entry name" value="Sipho_Gp157"/>
</dbReference>
<name>A0A2P5KA41_9BURK</name>
<protein>
    <submittedName>
        <fullName evidence="2">Viral Gp157 protein</fullName>
    </submittedName>
</protein>
<dbReference type="Proteomes" id="UP000243096">
    <property type="component" value="Unassembled WGS sequence"/>
</dbReference>
<gene>
    <name evidence="2" type="ORF">B0O95_10775</name>
</gene>